<gene>
    <name evidence="1" type="ORF">SAMN02745673_00317</name>
</gene>
<evidence type="ECO:0000313" key="2">
    <source>
        <dbReference type="Proteomes" id="UP000190637"/>
    </source>
</evidence>
<keyword evidence="2" id="KW-1185">Reference proteome</keyword>
<accession>A0A1T4KD29</accession>
<dbReference type="Proteomes" id="UP000190637">
    <property type="component" value="Unassembled WGS sequence"/>
</dbReference>
<dbReference type="AlphaFoldDB" id="A0A1T4KD29"/>
<proteinExistence type="predicted"/>
<dbReference type="EMBL" id="FUWS01000001">
    <property type="protein sequence ID" value="SJZ40296.1"/>
    <property type="molecule type" value="Genomic_DNA"/>
</dbReference>
<organism evidence="1 2">
    <name type="scientific">Marinactinospora thermotolerans DSM 45154</name>
    <dbReference type="NCBI Taxonomy" id="1122192"/>
    <lineage>
        <taxon>Bacteria</taxon>
        <taxon>Bacillati</taxon>
        <taxon>Actinomycetota</taxon>
        <taxon>Actinomycetes</taxon>
        <taxon>Streptosporangiales</taxon>
        <taxon>Nocardiopsidaceae</taxon>
        <taxon>Marinactinospora</taxon>
    </lineage>
</organism>
<evidence type="ECO:0000313" key="1">
    <source>
        <dbReference type="EMBL" id="SJZ40296.1"/>
    </source>
</evidence>
<protein>
    <submittedName>
        <fullName evidence="1">Uncharacterized protein</fullName>
    </submittedName>
</protein>
<name>A0A1T4KD29_9ACTN</name>
<sequence>MIVPEVPGAVADPDGIVPEPIIGGGQRAVDIAFRKTEERDQGQMLSKEVASSPT</sequence>
<reference evidence="1 2" key="1">
    <citation type="submission" date="2017-02" db="EMBL/GenBank/DDBJ databases">
        <authorList>
            <person name="Peterson S.W."/>
        </authorList>
    </citation>
    <scope>NUCLEOTIDE SEQUENCE [LARGE SCALE GENOMIC DNA]</scope>
    <source>
        <strain evidence="1 2">DSM 45154</strain>
    </source>
</reference>